<dbReference type="SUPFAM" id="SSF141868">
    <property type="entry name" value="EAL domain-like"/>
    <property type="match status" value="1"/>
</dbReference>
<dbReference type="FunFam" id="3.30.70.270:FF:000001">
    <property type="entry name" value="Diguanylate cyclase domain protein"/>
    <property type="match status" value="1"/>
</dbReference>
<dbReference type="Gene3D" id="3.20.20.450">
    <property type="entry name" value="EAL domain"/>
    <property type="match status" value="1"/>
</dbReference>
<evidence type="ECO:0000256" key="5">
    <source>
        <dbReference type="ARBA" id="ARBA00051114"/>
    </source>
</evidence>
<evidence type="ECO:0000259" key="9">
    <source>
        <dbReference type="PROSITE" id="PS50887"/>
    </source>
</evidence>
<feature type="transmembrane region" description="Helical" evidence="7">
    <location>
        <begin position="34"/>
        <end position="52"/>
    </location>
</feature>
<dbReference type="SUPFAM" id="SSF55073">
    <property type="entry name" value="Nucleotide cyclase"/>
    <property type="match status" value="1"/>
</dbReference>
<dbReference type="EC" id="3.1.4.52" evidence="3"/>
<dbReference type="PROSITE" id="PS50883">
    <property type="entry name" value="EAL"/>
    <property type="match status" value="1"/>
</dbReference>
<dbReference type="NCBIfam" id="TIGR00254">
    <property type="entry name" value="GGDEF"/>
    <property type="match status" value="1"/>
</dbReference>
<dbReference type="FunFam" id="3.20.20.450:FF:000001">
    <property type="entry name" value="Cyclic di-GMP phosphodiesterase yahA"/>
    <property type="match status" value="1"/>
</dbReference>
<dbReference type="Pfam" id="PF00990">
    <property type="entry name" value="GGDEF"/>
    <property type="match status" value="1"/>
</dbReference>
<feature type="coiled-coil region" evidence="6">
    <location>
        <begin position="182"/>
        <end position="212"/>
    </location>
</feature>
<evidence type="ECO:0000256" key="6">
    <source>
        <dbReference type="SAM" id="Coils"/>
    </source>
</evidence>
<dbReference type="CDD" id="cd01948">
    <property type="entry name" value="EAL"/>
    <property type="match status" value="1"/>
</dbReference>
<dbReference type="GO" id="GO:0071732">
    <property type="term" value="P:cellular response to nitric oxide"/>
    <property type="evidence" value="ECO:0007669"/>
    <property type="project" value="UniProtKB-ARBA"/>
</dbReference>
<dbReference type="Pfam" id="PF00563">
    <property type="entry name" value="EAL"/>
    <property type="match status" value="1"/>
</dbReference>
<keyword evidence="6" id="KW-0175">Coiled coil</keyword>
<comment type="catalytic activity">
    <reaction evidence="5">
        <text>3',3'-c-di-GMP + H2O = 5'-phosphoguanylyl(3'-&gt;5')guanosine + H(+)</text>
        <dbReference type="Rhea" id="RHEA:24902"/>
        <dbReference type="ChEBI" id="CHEBI:15377"/>
        <dbReference type="ChEBI" id="CHEBI:15378"/>
        <dbReference type="ChEBI" id="CHEBI:58754"/>
        <dbReference type="ChEBI" id="CHEBI:58805"/>
        <dbReference type="EC" id="3.1.4.52"/>
    </reaction>
    <physiologicalReaction direction="left-to-right" evidence="5">
        <dbReference type="Rhea" id="RHEA:24903"/>
    </physiologicalReaction>
</comment>
<feature type="domain" description="EAL" evidence="8">
    <location>
        <begin position="382"/>
        <end position="636"/>
    </location>
</feature>
<dbReference type="InterPro" id="IPR043128">
    <property type="entry name" value="Rev_trsase/Diguanyl_cyclase"/>
</dbReference>
<keyword evidence="7" id="KW-1133">Transmembrane helix</keyword>
<feature type="transmembrane region" description="Helical" evidence="7">
    <location>
        <begin position="58"/>
        <end position="75"/>
    </location>
</feature>
<dbReference type="STRING" id="364197.SAMN05216296_3007"/>
<dbReference type="GO" id="GO:0071111">
    <property type="term" value="F:cyclic-guanylate-specific phosphodiesterase activity"/>
    <property type="evidence" value="ECO:0007669"/>
    <property type="project" value="UniProtKB-EC"/>
</dbReference>
<keyword evidence="11" id="KW-1185">Reference proteome</keyword>
<gene>
    <name evidence="10" type="ORF">SAMN05216296_3007</name>
</gene>
<dbReference type="InterPro" id="IPR029787">
    <property type="entry name" value="Nucleotide_cyclase"/>
</dbReference>
<evidence type="ECO:0000313" key="11">
    <source>
        <dbReference type="Proteomes" id="UP000243232"/>
    </source>
</evidence>
<dbReference type="InterPro" id="IPR052155">
    <property type="entry name" value="Biofilm_reg_signaling"/>
</dbReference>
<comment type="subcellular location">
    <subcellularLocation>
        <location evidence="2">Cell inner membrane</location>
    </subcellularLocation>
</comment>
<dbReference type="Gene3D" id="3.30.70.270">
    <property type="match status" value="1"/>
</dbReference>
<dbReference type="PANTHER" id="PTHR44757:SF2">
    <property type="entry name" value="BIOFILM ARCHITECTURE MAINTENANCE PROTEIN MBAA"/>
    <property type="match status" value="1"/>
</dbReference>
<evidence type="ECO:0000259" key="8">
    <source>
        <dbReference type="PROSITE" id="PS50883"/>
    </source>
</evidence>
<keyword evidence="7" id="KW-0472">Membrane</keyword>
<evidence type="ECO:0000313" key="10">
    <source>
        <dbReference type="EMBL" id="SDU31229.1"/>
    </source>
</evidence>
<keyword evidence="4" id="KW-0973">c-di-GMP</keyword>
<reference evidence="11" key="1">
    <citation type="submission" date="2016-10" db="EMBL/GenBank/DDBJ databases">
        <authorList>
            <person name="Varghese N."/>
            <person name="Submissions S."/>
        </authorList>
    </citation>
    <scope>NUCLEOTIDE SEQUENCE [LARGE SCALE GENOMIC DNA]</scope>
    <source>
        <strain evidence="11">DSM 17875</strain>
    </source>
</reference>
<dbReference type="AlphaFoldDB" id="A0A1H2HHL5"/>
<dbReference type="Proteomes" id="UP000243232">
    <property type="component" value="Chromosome I"/>
</dbReference>
<name>A0A1H2HHL5_9PSED</name>
<feature type="domain" description="GGDEF" evidence="9">
    <location>
        <begin position="240"/>
        <end position="373"/>
    </location>
</feature>
<feature type="transmembrane region" description="Helical" evidence="7">
    <location>
        <begin position="164"/>
        <end position="182"/>
    </location>
</feature>
<comment type="cofactor">
    <cofactor evidence="1">
        <name>Mg(2+)</name>
        <dbReference type="ChEBI" id="CHEBI:18420"/>
    </cofactor>
</comment>
<dbReference type="SMART" id="SM00052">
    <property type="entry name" value="EAL"/>
    <property type="match status" value="1"/>
</dbReference>
<dbReference type="GO" id="GO:0005886">
    <property type="term" value="C:plasma membrane"/>
    <property type="evidence" value="ECO:0007669"/>
    <property type="project" value="UniProtKB-SubCell"/>
</dbReference>
<proteinExistence type="predicted"/>
<evidence type="ECO:0000256" key="1">
    <source>
        <dbReference type="ARBA" id="ARBA00001946"/>
    </source>
</evidence>
<dbReference type="InterPro" id="IPR035919">
    <property type="entry name" value="EAL_sf"/>
</dbReference>
<sequence>MDNQNRAAMEKPRLNSFIASSASTELQLRRISQIIFAVAVTLGLVALQNLLVGNWRTSTITLVSIVLLLVAHRMARAGRLQLASSILLVILTTMGTLLVWIDQGLRDHALLGYCGILIFAGLMGSARLFLLLLGFMLANIVLNGVLNIQGIYVNKVPPLRAGNIVDAAAVIATVGFASWLLAGDLRNALSKLEAENQRVRDSQQQIEHLARHDPLTGLPNRLLARDRFEQSLALSQRSKGHVALLFLDLDNFKTINDSLGHPAGDDLLCQVANRLQEVVRGGDTVCRQGGDEFLLSLGEVNGRDDAASAALKVLERLSMPFTVSGHQVLMSCSLGIALAPDDGSDFDTLLKKADMAMYKAKDSGRNAWRCYDEEMDASVNEHLRLAADIRPALANQQFTLHYQPQVELVSGRLVGAEALIRWQHPQLGLIKPETFIPIAENTGLIIDIGAWVLQEACAQAMRWHRQGFTWMRVSVNLSPVQFRRGDVDLVVSKALQDSGLPASALELELTESLFIDESLALFEVLDRLRRRGVSLSIDDFGTGYSNLGYLQRFEVEILKIDQSFTRQLVENPQDEAIVRAIVQMAHSLNLTVLAEGIENRQTLERLVALGCDLGQGFLWAPGMPVKDFEKLLGEQTRPV</sequence>
<dbReference type="InterPro" id="IPR001633">
    <property type="entry name" value="EAL_dom"/>
</dbReference>
<evidence type="ECO:0000256" key="2">
    <source>
        <dbReference type="ARBA" id="ARBA00004533"/>
    </source>
</evidence>
<accession>A0A1H2HHL5</accession>
<evidence type="ECO:0000256" key="4">
    <source>
        <dbReference type="ARBA" id="ARBA00022636"/>
    </source>
</evidence>
<organism evidence="10 11">
    <name type="scientific">Pseudomonas pohangensis</name>
    <dbReference type="NCBI Taxonomy" id="364197"/>
    <lineage>
        <taxon>Bacteria</taxon>
        <taxon>Pseudomonadati</taxon>
        <taxon>Pseudomonadota</taxon>
        <taxon>Gammaproteobacteria</taxon>
        <taxon>Pseudomonadales</taxon>
        <taxon>Pseudomonadaceae</taxon>
        <taxon>Pseudomonas</taxon>
    </lineage>
</organism>
<dbReference type="EMBL" id="LT629785">
    <property type="protein sequence ID" value="SDU31229.1"/>
    <property type="molecule type" value="Genomic_DNA"/>
</dbReference>
<dbReference type="PANTHER" id="PTHR44757">
    <property type="entry name" value="DIGUANYLATE CYCLASE DGCP"/>
    <property type="match status" value="1"/>
</dbReference>
<keyword evidence="7" id="KW-0812">Transmembrane</keyword>
<dbReference type="InterPro" id="IPR000160">
    <property type="entry name" value="GGDEF_dom"/>
</dbReference>
<dbReference type="OrthoDB" id="9804951at2"/>
<protein>
    <recommendedName>
        <fullName evidence="3">cyclic-guanylate-specific phosphodiesterase</fullName>
        <ecNumber evidence="3">3.1.4.52</ecNumber>
    </recommendedName>
</protein>
<evidence type="ECO:0000256" key="7">
    <source>
        <dbReference type="SAM" id="Phobius"/>
    </source>
</evidence>
<dbReference type="SMART" id="SM00267">
    <property type="entry name" value="GGDEF"/>
    <property type="match status" value="1"/>
</dbReference>
<dbReference type="CDD" id="cd01949">
    <property type="entry name" value="GGDEF"/>
    <property type="match status" value="1"/>
</dbReference>
<dbReference type="PROSITE" id="PS50887">
    <property type="entry name" value="GGDEF"/>
    <property type="match status" value="1"/>
</dbReference>
<feature type="transmembrane region" description="Helical" evidence="7">
    <location>
        <begin position="82"/>
        <end position="101"/>
    </location>
</feature>
<evidence type="ECO:0000256" key="3">
    <source>
        <dbReference type="ARBA" id="ARBA00012282"/>
    </source>
</evidence>